<reference evidence="3" key="1">
    <citation type="submission" date="2017-02" db="UniProtKB">
        <authorList>
            <consortium name="WormBaseParasite"/>
        </authorList>
    </citation>
    <scope>IDENTIFICATION</scope>
</reference>
<evidence type="ECO:0000313" key="2">
    <source>
        <dbReference type="Proteomes" id="UP000278807"/>
    </source>
</evidence>
<dbReference type="Proteomes" id="UP000278807">
    <property type="component" value="Unassembled WGS sequence"/>
</dbReference>
<name>A0A0R3T359_RODNA</name>
<sequence>MLESKGDAPVPTSLLPRVDCHDCLKQHHRDIEMKHFATSSREAFDGGKLSFKSSDGELHFSCLLLLPLPSCQRKNSVSFQGWNSVGKTHIRMCNSANGLKFLHSPRIIIRKQGTPNNLPIIRGTTICSNQYNPSH</sequence>
<organism evidence="3">
    <name type="scientific">Rodentolepis nana</name>
    <name type="common">Dwarf tapeworm</name>
    <name type="synonym">Hymenolepis nana</name>
    <dbReference type="NCBI Taxonomy" id="102285"/>
    <lineage>
        <taxon>Eukaryota</taxon>
        <taxon>Metazoa</taxon>
        <taxon>Spiralia</taxon>
        <taxon>Lophotrochozoa</taxon>
        <taxon>Platyhelminthes</taxon>
        <taxon>Cestoda</taxon>
        <taxon>Eucestoda</taxon>
        <taxon>Cyclophyllidea</taxon>
        <taxon>Hymenolepididae</taxon>
        <taxon>Rodentolepis</taxon>
    </lineage>
</organism>
<keyword evidence="2" id="KW-1185">Reference proteome</keyword>
<dbReference type="WBParaSite" id="HNAJ_0000142501-mRNA-1">
    <property type="protein sequence ID" value="HNAJ_0000142501-mRNA-1"/>
    <property type="gene ID" value="HNAJ_0000142501"/>
</dbReference>
<dbReference type="EMBL" id="UZAE01000552">
    <property type="protein sequence ID" value="VDN97283.1"/>
    <property type="molecule type" value="Genomic_DNA"/>
</dbReference>
<evidence type="ECO:0000313" key="3">
    <source>
        <dbReference type="WBParaSite" id="HNAJ_0000142501-mRNA-1"/>
    </source>
</evidence>
<protein>
    <submittedName>
        <fullName evidence="1 3">Uncharacterized protein</fullName>
    </submittedName>
</protein>
<accession>A0A0R3T359</accession>
<dbReference type="AlphaFoldDB" id="A0A0R3T359"/>
<gene>
    <name evidence="1" type="ORF">HNAJ_LOCUS1424</name>
</gene>
<reference evidence="1 2" key="2">
    <citation type="submission" date="2018-11" db="EMBL/GenBank/DDBJ databases">
        <authorList>
            <consortium name="Pathogen Informatics"/>
        </authorList>
    </citation>
    <scope>NUCLEOTIDE SEQUENCE [LARGE SCALE GENOMIC DNA]</scope>
</reference>
<evidence type="ECO:0000313" key="1">
    <source>
        <dbReference type="EMBL" id="VDN97283.1"/>
    </source>
</evidence>
<proteinExistence type="predicted"/>